<name>A0A1M4YWI5_9BACT</name>
<evidence type="ECO:0000256" key="1">
    <source>
        <dbReference type="ARBA" id="ARBA00023002"/>
    </source>
</evidence>
<sequence length="286" mass="31656">METVGYYPGCSLEGTARDYAASIRGVCQMLHVELRELDDWNCCGATAAHSLNRRLAVELPGRNLVLAETQGLSELVVPCALCFNRLKTAEKALLGPESHRYSLQYEGSVRVMDLMDFLTRPERLQWMETHRVRPLEGIRAVCYYGCMVNRPPKITDAPSWENPTNMDALLSTLGARVLDWPFKTDCCGASHSVSRPDLVTTLTGRLLSRALAQGANCIVVSCQMCQANLDMFQERVARELGTALDLPVFYFTELMALALGHPDAASWARRHLVDPVPLLEASGLAV</sequence>
<evidence type="ECO:0000313" key="3">
    <source>
        <dbReference type="EMBL" id="SHF10068.1"/>
    </source>
</evidence>
<dbReference type="PANTHER" id="PTHR42947:SF1">
    <property type="entry name" value="COB--COM HETERODISULFIDE REDUCTASE SUBUNIT B 1"/>
    <property type="match status" value="1"/>
</dbReference>
<dbReference type="GO" id="GO:0016491">
    <property type="term" value="F:oxidoreductase activity"/>
    <property type="evidence" value="ECO:0007669"/>
    <property type="project" value="UniProtKB-KW"/>
</dbReference>
<proteinExistence type="predicted"/>
<dbReference type="InterPro" id="IPR051278">
    <property type="entry name" value="HdrB/HdrD_reductase"/>
</dbReference>
<dbReference type="RefSeq" id="WP_073038170.1">
    <property type="nucleotide sequence ID" value="NZ_FQVB01000011.1"/>
</dbReference>
<dbReference type="Proteomes" id="UP000184076">
    <property type="component" value="Unassembled WGS sequence"/>
</dbReference>
<dbReference type="Gene3D" id="1.20.1050.140">
    <property type="match status" value="1"/>
</dbReference>
<dbReference type="InterPro" id="IPR004017">
    <property type="entry name" value="Cys_rich_dom"/>
</dbReference>
<dbReference type="STRING" id="1121391.SAMN02745206_01330"/>
<gene>
    <name evidence="3" type="ORF">SAMN02745206_01330</name>
</gene>
<reference evidence="4" key="1">
    <citation type="submission" date="2016-11" db="EMBL/GenBank/DDBJ databases">
        <authorList>
            <person name="Varghese N."/>
            <person name="Submissions S."/>
        </authorList>
    </citation>
    <scope>NUCLEOTIDE SEQUENCE [LARGE SCALE GENOMIC DNA]</scope>
    <source>
        <strain evidence="4">DSM 9756</strain>
    </source>
</reference>
<evidence type="ECO:0000259" key="2">
    <source>
        <dbReference type="Pfam" id="PF02754"/>
    </source>
</evidence>
<dbReference type="Pfam" id="PF02754">
    <property type="entry name" value="CCG"/>
    <property type="match status" value="2"/>
</dbReference>
<dbReference type="PANTHER" id="PTHR42947">
    <property type="entry name" value="COB--COM HETERODISULFIDE REDUCTASE SUBUNIT B 1"/>
    <property type="match status" value="1"/>
</dbReference>
<feature type="domain" description="Cysteine-rich" evidence="2">
    <location>
        <begin position="142"/>
        <end position="230"/>
    </location>
</feature>
<keyword evidence="1" id="KW-0560">Oxidoreductase</keyword>
<protein>
    <submittedName>
        <fullName evidence="3">Heterodisulfide reductase subunit B</fullName>
    </submittedName>
</protein>
<dbReference type="AlphaFoldDB" id="A0A1M4YWI5"/>
<feature type="domain" description="Cysteine-rich" evidence="2">
    <location>
        <begin position="4"/>
        <end position="87"/>
    </location>
</feature>
<dbReference type="EMBL" id="FQVB01000011">
    <property type="protein sequence ID" value="SHF10068.1"/>
    <property type="molecule type" value="Genomic_DNA"/>
</dbReference>
<dbReference type="OrthoDB" id="9777685at2"/>
<evidence type="ECO:0000313" key="4">
    <source>
        <dbReference type="Proteomes" id="UP000184076"/>
    </source>
</evidence>
<accession>A0A1M4YWI5</accession>
<organism evidence="3 4">
    <name type="scientific">Desulfacinum infernum DSM 9756</name>
    <dbReference type="NCBI Taxonomy" id="1121391"/>
    <lineage>
        <taxon>Bacteria</taxon>
        <taxon>Pseudomonadati</taxon>
        <taxon>Thermodesulfobacteriota</taxon>
        <taxon>Syntrophobacteria</taxon>
        <taxon>Syntrophobacterales</taxon>
        <taxon>Syntrophobacteraceae</taxon>
        <taxon>Desulfacinum</taxon>
    </lineage>
</organism>
<keyword evidence="4" id="KW-1185">Reference proteome</keyword>